<evidence type="ECO:0000313" key="3">
    <source>
        <dbReference type="Proteomes" id="UP000554235"/>
    </source>
</evidence>
<reference evidence="2 3" key="1">
    <citation type="submission" date="2020-01" db="EMBL/GenBank/DDBJ databases">
        <title>Identification and distribution of gene clusters putatively required for synthesis of sphingolipid metabolism inhibitors in phylogenetically diverse species of the filamentous fungus Fusarium.</title>
        <authorList>
            <person name="Kim H.-S."/>
            <person name="Busman M."/>
            <person name="Brown D.W."/>
            <person name="Divon H."/>
            <person name="Uhlig S."/>
            <person name="Proctor R.H."/>
        </authorList>
    </citation>
    <scope>NUCLEOTIDE SEQUENCE [LARGE SCALE GENOMIC DNA]</scope>
    <source>
        <strain evidence="2 3">NRRL 20459</strain>
    </source>
</reference>
<feature type="compositionally biased region" description="Polar residues" evidence="1">
    <location>
        <begin position="199"/>
        <end position="209"/>
    </location>
</feature>
<dbReference type="EMBL" id="JAADYS010001520">
    <property type="protein sequence ID" value="KAF4462518.1"/>
    <property type="molecule type" value="Genomic_DNA"/>
</dbReference>
<comment type="caution">
    <text evidence="2">The sequence shown here is derived from an EMBL/GenBank/DDBJ whole genome shotgun (WGS) entry which is preliminary data.</text>
</comment>
<feature type="region of interest" description="Disordered" evidence="1">
    <location>
        <begin position="193"/>
        <end position="221"/>
    </location>
</feature>
<dbReference type="Proteomes" id="UP000554235">
    <property type="component" value="Unassembled WGS sequence"/>
</dbReference>
<gene>
    <name evidence="2" type="ORF">FALBO_10661</name>
</gene>
<keyword evidence="3" id="KW-1185">Reference proteome</keyword>
<evidence type="ECO:0000313" key="2">
    <source>
        <dbReference type="EMBL" id="KAF4462518.1"/>
    </source>
</evidence>
<organism evidence="2 3">
    <name type="scientific">Fusarium albosuccineum</name>
    <dbReference type="NCBI Taxonomy" id="1237068"/>
    <lineage>
        <taxon>Eukaryota</taxon>
        <taxon>Fungi</taxon>
        <taxon>Dikarya</taxon>
        <taxon>Ascomycota</taxon>
        <taxon>Pezizomycotina</taxon>
        <taxon>Sordariomycetes</taxon>
        <taxon>Hypocreomycetidae</taxon>
        <taxon>Hypocreales</taxon>
        <taxon>Nectriaceae</taxon>
        <taxon>Fusarium</taxon>
        <taxon>Fusarium decemcellulare species complex</taxon>
    </lineage>
</organism>
<dbReference type="AlphaFoldDB" id="A0A8H4L6K2"/>
<accession>A0A8H4L6K2</accession>
<sequence>MVSDKQPLRAGGRGGGDVRLDPLTPRSHRTPAQVLDQRMPCSSCGSKSHKLDRCIRAPFGSIRGCPLCEQITHPMEMCPTFSTIRPEIIVDVLVWKRGNMPPWTTRVPWFEYLSDWTRSEQFRQSDRSTIMATPLPWSQDFTRQMAQSPGIADVQQAATRYDTSALPSDASTRNIEVAFKKYSIPCNYLWSNHPEESESPQATADAQTGPTPPDVANGRIN</sequence>
<name>A0A8H4L6K2_9HYPO</name>
<protein>
    <submittedName>
        <fullName evidence="2">Uncharacterized protein</fullName>
    </submittedName>
</protein>
<feature type="region of interest" description="Disordered" evidence="1">
    <location>
        <begin position="1"/>
        <end position="29"/>
    </location>
</feature>
<proteinExistence type="predicted"/>
<dbReference type="OrthoDB" id="5104837at2759"/>
<evidence type="ECO:0000256" key="1">
    <source>
        <dbReference type="SAM" id="MobiDB-lite"/>
    </source>
</evidence>